<keyword evidence="3" id="KW-1185">Reference proteome</keyword>
<feature type="transmembrane region" description="Helical" evidence="1">
    <location>
        <begin position="94"/>
        <end position="109"/>
    </location>
</feature>
<dbReference type="KEGG" id="gfm:Enr17x_38320"/>
<keyword evidence="1" id="KW-1133">Transmembrane helix</keyword>
<dbReference type="Proteomes" id="UP000318313">
    <property type="component" value="Chromosome"/>
</dbReference>
<name>A0A518IFA8_9PLAN</name>
<proteinExistence type="predicted"/>
<feature type="transmembrane region" description="Helical" evidence="1">
    <location>
        <begin position="6"/>
        <end position="25"/>
    </location>
</feature>
<keyword evidence="1" id="KW-0812">Transmembrane</keyword>
<protein>
    <submittedName>
        <fullName evidence="2">Uncharacterized protein</fullName>
    </submittedName>
</protein>
<reference evidence="2 3" key="1">
    <citation type="submission" date="2019-03" db="EMBL/GenBank/DDBJ databases">
        <title>Deep-cultivation of Planctomycetes and their phenomic and genomic characterization uncovers novel biology.</title>
        <authorList>
            <person name="Wiegand S."/>
            <person name="Jogler M."/>
            <person name="Boedeker C."/>
            <person name="Pinto D."/>
            <person name="Vollmers J."/>
            <person name="Rivas-Marin E."/>
            <person name="Kohn T."/>
            <person name="Peeters S.H."/>
            <person name="Heuer A."/>
            <person name="Rast P."/>
            <person name="Oberbeckmann S."/>
            <person name="Bunk B."/>
            <person name="Jeske O."/>
            <person name="Meyerdierks A."/>
            <person name="Storesund J.E."/>
            <person name="Kallscheuer N."/>
            <person name="Luecker S."/>
            <person name="Lage O.M."/>
            <person name="Pohl T."/>
            <person name="Merkel B.J."/>
            <person name="Hornburger P."/>
            <person name="Mueller R.-W."/>
            <person name="Bruemmer F."/>
            <person name="Labrenz M."/>
            <person name="Spormann A.M."/>
            <person name="Op den Camp H."/>
            <person name="Overmann J."/>
            <person name="Amann R."/>
            <person name="Jetten M.S.M."/>
            <person name="Mascher T."/>
            <person name="Medema M.H."/>
            <person name="Devos D.P."/>
            <person name="Kaster A.-K."/>
            <person name="Ovreas L."/>
            <person name="Rohde M."/>
            <person name="Galperin M.Y."/>
            <person name="Jogler C."/>
        </authorList>
    </citation>
    <scope>NUCLEOTIDE SEQUENCE [LARGE SCALE GENOMIC DNA]</scope>
    <source>
        <strain evidence="2 3">Enr17</strain>
    </source>
</reference>
<evidence type="ECO:0000313" key="2">
    <source>
        <dbReference type="EMBL" id="QDV51774.1"/>
    </source>
</evidence>
<feature type="transmembrane region" description="Helical" evidence="1">
    <location>
        <begin position="37"/>
        <end position="55"/>
    </location>
</feature>
<dbReference type="OrthoDB" id="2242787at2"/>
<keyword evidence="1" id="KW-0472">Membrane</keyword>
<gene>
    <name evidence="2" type="ORF">Enr17x_38320</name>
</gene>
<dbReference type="RefSeq" id="WP_145311169.1">
    <property type="nucleotide sequence ID" value="NZ_CP037452.1"/>
</dbReference>
<accession>A0A518IFA8</accession>
<evidence type="ECO:0000313" key="3">
    <source>
        <dbReference type="Proteomes" id="UP000318313"/>
    </source>
</evidence>
<dbReference type="AlphaFoldDB" id="A0A518IFA8"/>
<sequence>MDSSIKFVFSIVAILLTFAAFFPYIRSILRGTTKPHLFSWVIWGTTTLIVFFAQLKAKGGMGAWPIGISGTITTYIALLAFLKSSQISITRTDWLFFIAALSSLPFWYFTSNPFWAVLLLTLVDLLGFGPTIRKAYACPHEENIPFFFLFLGRNLFALLALEQYSLTTVLFPLSVSGACFFLLVLVYYRRKVIAVEVIKNP</sequence>
<feature type="transmembrane region" description="Helical" evidence="1">
    <location>
        <begin position="61"/>
        <end position="82"/>
    </location>
</feature>
<evidence type="ECO:0000256" key="1">
    <source>
        <dbReference type="SAM" id="Phobius"/>
    </source>
</evidence>
<organism evidence="2 3">
    <name type="scientific">Gimesia fumaroli</name>
    <dbReference type="NCBI Taxonomy" id="2527976"/>
    <lineage>
        <taxon>Bacteria</taxon>
        <taxon>Pseudomonadati</taxon>
        <taxon>Planctomycetota</taxon>
        <taxon>Planctomycetia</taxon>
        <taxon>Planctomycetales</taxon>
        <taxon>Planctomycetaceae</taxon>
        <taxon>Gimesia</taxon>
    </lineage>
</organism>
<dbReference type="EMBL" id="CP037452">
    <property type="protein sequence ID" value="QDV51774.1"/>
    <property type="molecule type" value="Genomic_DNA"/>
</dbReference>
<feature type="transmembrane region" description="Helical" evidence="1">
    <location>
        <begin position="167"/>
        <end position="188"/>
    </location>
</feature>